<dbReference type="SUPFAM" id="SSF56327">
    <property type="entry name" value="LDH C-terminal domain-like"/>
    <property type="match status" value="1"/>
</dbReference>
<evidence type="ECO:0000256" key="2">
    <source>
        <dbReference type="ARBA" id="ARBA00012995"/>
    </source>
</evidence>
<dbReference type="FunFam" id="3.40.50.720:FF:000010">
    <property type="entry name" value="Malate dehydrogenase"/>
    <property type="match status" value="1"/>
</dbReference>
<proteinExistence type="inferred from homology"/>
<dbReference type="InterPro" id="IPR001252">
    <property type="entry name" value="Malate_DH_AS"/>
</dbReference>
<comment type="similarity">
    <text evidence="1">Belongs to the LDH/MDH superfamily. MDH type 2 family.</text>
</comment>
<dbReference type="Pfam" id="PF00056">
    <property type="entry name" value="Ldh_1_N"/>
    <property type="match status" value="1"/>
</dbReference>
<feature type="binding site" evidence="6">
    <location>
        <position position="156"/>
    </location>
    <ligand>
        <name>substrate</name>
    </ligand>
</feature>
<evidence type="ECO:0000256" key="6">
    <source>
        <dbReference type="PIRSR" id="PIRSR000102-2"/>
    </source>
</evidence>
<feature type="binding site" evidence="7">
    <location>
        <position position="130"/>
    </location>
    <ligand>
        <name>NAD(+)</name>
        <dbReference type="ChEBI" id="CHEBI:57540"/>
    </ligand>
</feature>
<name>A0A8J8T194_HALGN</name>
<dbReference type="Gene3D" id="3.40.50.720">
    <property type="entry name" value="NAD(P)-binding Rossmann-like Domain"/>
    <property type="match status" value="1"/>
</dbReference>
<feature type="binding site" evidence="6">
    <location>
        <position position="187"/>
    </location>
    <ligand>
        <name>substrate</name>
    </ligand>
</feature>
<dbReference type="CDD" id="cd01336">
    <property type="entry name" value="MDH_cytoplasmic_cytosolic"/>
    <property type="match status" value="1"/>
</dbReference>
<dbReference type="PANTHER" id="PTHR23382">
    <property type="entry name" value="MALATE DEHYDROGENASE"/>
    <property type="match status" value="1"/>
</dbReference>
<dbReference type="InterPro" id="IPR001236">
    <property type="entry name" value="Lactate/malate_DH_N"/>
</dbReference>
<dbReference type="NCBIfam" id="NF003916">
    <property type="entry name" value="PRK05442.1"/>
    <property type="match status" value="1"/>
</dbReference>
<dbReference type="PROSITE" id="PS00068">
    <property type="entry name" value="MDH"/>
    <property type="match status" value="1"/>
</dbReference>
<evidence type="ECO:0000313" key="12">
    <source>
        <dbReference type="EMBL" id="TNV78454.1"/>
    </source>
</evidence>
<dbReference type="GO" id="GO:0006099">
    <property type="term" value="P:tricarboxylic acid cycle"/>
    <property type="evidence" value="ECO:0007669"/>
    <property type="project" value="UniProtKB-KW"/>
</dbReference>
<organism evidence="12 13">
    <name type="scientific">Halteria grandinella</name>
    <dbReference type="NCBI Taxonomy" id="5974"/>
    <lineage>
        <taxon>Eukaryota</taxon>
        <taxon>Sar</taxon>
        <taxon>Alveolata</taxon>
        <taxon>Ciliophora</taxon>
        <taxon>Intramacronucleata</taxon>
        <taxon>Spirotrichea</taxon>
        <taxon>Stichotrichia</taxon>
        <taxon>Sporadotrichida</taxon>
        <taxon>Halteriidae</taxon>
        <taxon>Halteria</taxon>
    </lineage>
</organism>
<evidence type="ECO:0000259" key="10">
    <source>
        <dbReference type="Pfam" id="PF00056"/>
    </source>
</evidence>
<evidence type="ECO:0000256" key="8">
    <source>
        <dbReference type="RuleBase" id="RU003369"/>
    </source>
</evidence>
<evidence type="ECO:0000259" key="11">
    <source>
        <dbReference type="Pfam" id="PF02866"/>
    </source>
</evidence>
<dbReference type="Gene3D" id="3.90.110.10">
    <property type="entry name" value="Lactate dehydrogenase/glycoside hydrolase, family 4, C-terminal"/>
    <property type="match status" value="1"/>
</dbReference>
<keyword evidence="4 7" id="KW-0520">NAD</keyword>
<evidence type="ECO:0000256" key="1">
    <source>
        <dbReference type="ARBA" id="ARBA00009613"/>
    </source>
</evidence>
<dbReference type="NCBIfam" id="TIGR01758">
    <property type="entry name" value="MDH_euk_cyt"/>
    <property type="match status" value="1"/>
</dbReference>
<comment type="caution">
    <text evidence="12">The sequence shown here is derived from an EMBL/GenBank/DDBJ whole genome shotgun (WGS) entry which is preliminary data.</text>
</comment>
<keyword evidence="3 8" id="KW-0560">Oxidoreductase</keyword>
<dbReference type="OrthoDB" id="4069699at2759"/>
<evidence type="ECO:0000256" key="4">
    <source>
        <dbReference type="ARBA" id="ARBA00023027"/>
    </source>
</evidence>
<reference evidence="12" key="1">
    <citation type="submission" date="2019-06" db="EMBL/GenBank/DDBJ databases">
        <authorList>
            <person name="Zheng W."/>
        </authorList>
    </citation>
    <scope>NUCLEOTIDE SEQUENCE</scope>
    <source>
        <strain evidence="12">QDHG01</strain>
    </source>
</reference>
<dbReference type="NCBIfam" id="TIGR01759">
    <property type="entry name" value="MalateDH-SF1"/>
    <property type="match status" value="1"/>
</dbReference>
<protein>
    <recommendedName>
        <fullName evidence="2 9">Malate dehydrogenase</fullName>
        <ecNumber evidence="2 9">1.1.1.37</ecNumber>
    </recommendedName>
</protein>
<evidence type="ECO:0000256" key="3">
    <source>
        <dbReference type="ARBA" id="ARBA00023002"/>
    </source>
</evidence>
<dbReference type="GO" id="GO:0030060">
    <property type="term" value="F:L-malate dehydrogenase (NAD+) activity"/>
    <property type="evidence" value="ECO:0007669"/>
    <property type="project" value="UniProtKB-EC"/>
</dbReference>
<dbReference type="GO" id="GO:0006108">
    <property type="term" value="P:malate metabolic process"/>
    <property type="evidence" value="ECO:0007669"/>
    <property type="project" value="InterPro"/>
</dbReference>
<gene>
    <name evidence="12" type="ORF">FGO68_gene15408</name>
</gene>
<feature type="binding site" evidence="7">
    <location>
        <begin position="154"/>
        <end position="156"/>
    </location>
    <ligand>
        <name>NAD(+)</name>
        <dbReference type="ChEBI" id="CHEBI:57540"/>
    </ligand>
</feature>
<feature type="binding site" evidence="7">
    <location>
        <begin position="36"/>
        <end position="42"/>
    </location>
    <ligand>
        <name>NAD(+)</name>
        <dbReference type="ChEBI" id="CHEBI:57540"/>
    </ligand>
</feature>
<dbReference type="InterPro" id="IPR010945">
    <property type="entry name" value="Malate_DH_type2"/>
</dbReference>
<accession>A0A8J8T194</accession>
<sequence>MEFDSKAINRLKSLGRHFPQVKKEEESKPIRVTVTGAAGQIGWVLCFMIAQGRMFGPYQKVILQLMELPAAEQVLQGLVMELKDCAFPLVADIKPTTKIEEAFDQSDVAILVGAKPRGPGMERKDLLNENAKIFKAQGEAIDKYSKKTIKVLVVGNPANTNALIASHYAPSVPKKNFTALTRLDQNRAISQLSDKLKTPVDDIHNIIIWGNHSLTQYPDVNHGQVSVGGKKTSIREAVKDDKYLNETFIPKVAKRGAEIISVMKKSSAASAANAACDHMHDWWVGTKQGEYASMGIISDGNKYGVAAGLIYSFPCECKNGEWKVVEGLAVDEFSKKKLQETEKELLEERKMALDI</sequence>
<dbReference type="EMBL" id="RRYP01010324">
    <property type="protein sequence ID" value="TNV78454.1"/>
    <property type="molecule type" value="Genomic_DNA"/>
</dbReference>
<evidence type="ECO:0000256" key="9">
    <source>
        <dbReference type="RuleBase" id="RU003405"/>
    </source>
</evidence>
<keyword evidence="9" id="KW-0816">Tricarboxylic acid cycle</keyword>
<dbReference type="InterPro" id="IPR001557">
    <property type="entry name" value="L-lactate/malate_DH"/>
</dbReference>
<feature type="binding site" evidence="6">
    <location>
        <position position="117"/>
    </location>
    <ligand>
        <name>substrate</name>
    </ligand>
</feature>
<dbReference type="InterPro" id="IPR015955">
    <property type="entry name" value="Lactate_DH/Glyco_Ohase_4_C"/>
</dbReference>
<comment type="catalytic activity">
    <reaction evidence="9">
        <text>(S)-malate + NAD(+) = oxaloacetate + NADH + H(+)</text>
        <dbReference type="Rhea" id="RHEA:21432"/>
        <dbReference type="ChEBI" id="CHEBI:15378"/>
        <dbReference type="ChEBI" id="CHEBI:15589"/>
        <dbReference type="ChEBI" id="CHEBI:16452"/>
        <dbReference type="ChEBI" id="CHEBI:57540"/>
        <dbReference type="ChEBI" id="CHEBI:57945"/>
        <dbReference type="EC" id="1.1.1.37"/>
    </reaction>
</comment>
<feature type="active site" description="Proton acceptor" evidence="5">
    <location>
        <position position="212"/>
    </location>
</feature>
<evidence type="ECO:0000313" key="13">
    <source>
        <dbReference type="Proteomes" id="UP000785679"/>
    </source>
</evidence>
<evidence type="ECO:0000256" key="7">
    <source>
        <dbReference type="PIRSR" id="PIRSR000102-3"/>
    </source>
</evidence>
<feature type="domain" description="Lactate/malate dehydrogenase C-terminal" evidence="11">
    <location>
        <begin position="181"/>
        <end position="351"/>
    </location>
</feature>
<dbReference type="PIRSF" id="PIRSF000102">
    <property type="entry name" value="Lac_mal_DH"/>
    <property type="match status" value="1"/>
</dbReference>
<dbReference type="Proteomes" id="UP000785679">
    <property type="component" value="Unassembled WGS sequence"/>
</dbReference>
<dbReference type="InterPro" id="IPR022383">
    <property type="entry name" value="Lactate/malate_DH_C"/>
</dbReference>
<dbReference type="Pfam" id="PF02866">
    <property type="entry name" value="Ldh_1_C"/>
    <property type="match status" value="1"/>
</dbReference>
<dbReference type="InterPro" id="IPR011274">
    <property type="entry name" value="Malate_DH_NAD-dep_euk"/>
</dbReference>
<dbReference type="FunFam" id="3.90.110.10:FF:000002">
    <property type="entry name" value="Malate dehydrogenase"/>
    <property type="match status" value="1"/>
</dbReference>
<feature type="domain" description="Lactate/malate dehydrogenase N-terminal" evidence="10">
    <location>
        <begin position="31"/>
        <end position="177"/>
    </location>
</feature>
<dbReference type="SUPFAM" id="SSF51735">
    <property type="entry name" value="NAD(P)-binding Rossmann-fold domains"/>
    <property type="match status" value="1"/>
</dbReference>
<evidence type="ECO:0000256" key="5">
    <source>
        <dbReference type="PIRSR" id="PIRSR000102-1"/>
    </source>
</evidence>
<dbReference type="AlphaFoldDB" id="A0A8J8T194"/>
<dbReference type="EC" id="1.1.1.37" evidence="2 9"/>
<dbReference type="InterPro" id="IPR036291">
    <property type="entry name" value="NAD(P)-bd_dom_sf"/>
</dbReference>
<keyword evidence="13" id="KW-1185">Reference proteome</keyword>
<feature type="binding site" evidence="6">
    <location>
        <position position="123"/>
    </location>
    <ligand>
        <name>substrate</name>
    </ligand>
</feature>